<organism evidence="5 7">
    <name type="scientific">Draconibacterium orientale</name>
    <dbReference type="NCBI Taxonomy" id="1168034"/>
    <lineage>
        <taxon>Bacteria</taxon>
        <taxon>Pseudomonadati</taxon>
        <taxon>Bacteroidota</taxon>
        <taxon>Bacteroidia</taxon>
        <taxon>Marinilabiliales</taxon>
        <taxon>Prolixibacteraceae</taxon>
        <taxon>Draconibacterium</taxon>
    </lineage>
</organism>
<dbReference type="Pfam" id="PF16344">
    <property type="entry name" value="FecR_C"/>
    <property type="match status" value="1"/>
</dbReference>
<protein>
    <submittedName>
        <fullName evidence="5">FecR family protein</fullName>
    </submittedName>
</protein>
<evidence type="ECO:0000256" key="1">
    <source>
        <dbReference type="SAM" id="Phobius"/>
    </source>
</evidence>
<reference evidence="5 7" key="2">
    <citation type="submission" date="2016-10" db="EMBL/GenBank/DDBJ databases">
        <authorList>
            <person name="de Groot N.N."/>
        </authorList>
    </citation>
    <scope>NUCLEOTIDE SEQUENCE [LARGE SCALE GENOMIC DNA]</scope>
    <source>
        <strain evidence="5 7">DSM 25947</strain>
    </source>
</reference>
<evidence type="ECO:0000313" key="6">
    <source>
        <dbReference type="Proteomes" id="UP000023772"/>
    </source>
</evidence>
<proteinExistence type="predicted"/>
<feature type="transmembrane region" description="Helical" evidence="1">
    <location>
        <begin position="75"/>
        <end position="96"/>
    </location>
</feature>
<dbReference type="Proteomes" id="UP000181981">
    <property type="component" value="Unassembled WGS sequence"/>
</dbReference>
<dbReference type="PANTHER" id="PTHR30273">
    <property type="entry name" value="PERIPLASMIC SIGNAL SENSOR AND SIGMA FACTOR ACTIVATOR FECR-RELATED"/>
    <property type="match status" value="1"/>
</dbReference>
<evidence type="ECO:0000313" key="7">
    <source>
        <dbReference type="Proteomes" id="UP000181981"/>
    </source>
</evidence>
<dbReference type="InterPro" id="IPR006860">
    <property type="entry name" value="FecR"/>
</dbReference>
<evidence type="ECO:0000259" key="3">
    <source>
        <dbReference type="Pfam" id="PF16344"/>
    </source>
</evidence>
<feature type="domain" description="Protein FecR C-terminal" evidence="3">
    <location>
        <begin position="254"/>
        <end position="324"/>
    </location>
</feature>
<accession>X5DL80</accession>
<evidence type="ECO:0000313" key="4">
    <source>
        <dbReference type="EMBL" id="AHW62014.1"/>
    </source>
</evidence>
<dbReference type="STRING" id="1168034.FH5T_13200"/>
<keyword evidence="1" id="KW-0472">Membrane</keyword>
<sequence length="326" mass="37149">MDSEKLIHKITESKPLKDSDELLDYINESGENTKEYIRYKSLWAMLQTGNEMDEETINDGYKAVKRKVKGRGNSILLNIAKYAAIIILAVSAGYMVQYAGLNNEIAMNEIFVPKGNRTLVVLPDGSKVWLSNGTKLVYPESFVGDFRDVQLEGEGFFEVTHDKDHPFIVNVGQHRIKVLGTKFAVVAYPDDDEVKAELVSGKIQFDIQSGVTKESYKSFMVKPMHSLVYDKTSGKVYESIIPDGFHDYWQKGTYRFRNETFDSLATKIARIYNVEIIFSDEELKTRTFTGTLSVDDNIYTLMEVFKSASGKPFEYRFDSGKIYIDK</sequence>
<dbReference type="AlphaFoldDB" id="X5DL80"/>
<dbReference type="Gene3D" id="3.55.50.30">
    <property type="match status" value="1"/>
</dbReference>
<dbReference type="EMBL" id="CP007451">
    <property type="protein sequence ID" value="AHW62014.1"/>
    <property type="molecule type" value="Genomic_DNA"/>
</dbReference>
<dbReference type="RefSeq" id="WP_038559236.1">
    <property type="nucleotide sequence ID" value="NZ_FOHT01000019.1"/>
</dbReference>
<dbReference type="OrthoDB" id="1098987at2"/>
<dbReference type="InterPro" id="IPR012373">
    <property type="entry name" value="Ferrdict_sens_TM"/>
</dbReference>
<evidence type="ECO:0000259" key="2">
    <source>
        <dbReference type="Pfam" id="PF04773"/>
    </source>
</evidence>
<dbReference type="EMBL" id="FOHT01000019">
    <property type="protein sequence ID" value="SET66419.1"/>
    <property type="molecule type" value="Genomic_DNA"/>
</dbReference>
<dbReference type="PIRSF" id="PIRSF018266">
    <property type="entry name" value="FecR"/>
    <property type="match status" value="1"/>
</dbReference>
<gene>
    <name evidence="4" type="ORF">FH5T_13200</name>
    <name evidence="5" type="ORF">SAMN05444285_11930</name>
</gene>
<feature type="domain" description="FecR protein" evidence="2">
    <location>
        <begin position="110"/>
        <end position="203"/>
    </location>
</feature>
<dbReference type="Pfam" id="PF04773">
    <property type="entry name" value="FecR"/>
    <property type="match status" value="1"/>
</dbReference>
<dbReference type="KEGG" id="dori:FH5T_13200"/>
<keyword evidence="1" id="KW-0812">Transmembrane</keyword>
<evidence type="ECO:0000313" key="5">
    <source>
        <dbReference type="EMBL" id="SET66419.1"/>
    </source>
</evidence>
<dbReference type="eggNOG" id="COG3712">
    <property type="taxonomic scope" value="Bacteria"/>
</dbReference>
<reference evidence="4 6" key="1">
    <citation type="submission" date="2014-03" db="EMBL/GenBank/DDBJ databases">
        <title>Complete genome sequence of a deeply braunched marine Bacteroidia bacterium Draconibacterium orientale type strain FH5T.</title>
        <authorList>
            <person name="Li X."/>
            <person name="Wang X."/>
            <person name="Xie Z."/>
            <person name="Du Z."/>
            <person name="Chen G."/>
        </authorList>
    </citation>
    <scope>NUCLEOTIDE SEQUENCE [LARGE SCALE GENOMIC DNA]</scope>
    <source>
        <strain evidence="4 6">FH5</strain>
    </source>
</reference>
<keyword evidence="6" id="KW-1185">Reference proteome</keyword>
<dbReference type="Proteomes" id="UP000023772">
    <property type="component" value="Chromosome"/>
</dbReference>
<dbReference type="HOGENOM" id="CLU_050192_2_2_10"/>
<dbReference type="Gene3D" id="2.60.120.1440">
    <property type="match status" value="1"/>
</dbReference>
<dbReference type="InterPro" id="IPR032508">
    <property type="entry name" value="FecR_C"/>
</dbReference>
<keyword evidence="1" id="KW-1133">Transmembrane helix</keyword>
<name>X5DL80_9BACT</name>
<dbReference type="PANTHER" id="PTHR30273:SF2">
    <property type="entry name" value="PROTEIN FECR"/>
    <property type="match status" value="1"/>
</dbReference>
<dbReference type="GO" id="GO:0016989">
    <property type="term" value="F:sigma factor antagonist activity"/>
    <property type="evidence" value="ECO:0007669"/>
    <property type="project" value="TreeGrafter"/>
</dbReference>